<dbReference type="EMBL" id="JACSPW010000001">
    <property type="protein sequence ID" value="MBD8032008.1"/>
    <property type="molecule type" value="Genomic_DNA"/>
</dbReference>
<reference evidence="1 2" key="1">
    <citation type="submission" date="2020-08" db="EMBL/GenBank/DDBJ databases">
        <title>A Genomic Blueprint of the Chicken Gut Microbiome.</title>
        <authorList>
            <person name="Gilroy R."/>
            <person name="Ravi A."/>
            <person name="Getino M."/>
            <person name="Pursley I."/>
            <person name="Horton D.L."/>
            <person name="Alikhan N.-F."/>
            <person name="Baker D."/>
            <person name="Gharbi K."/>
            <person name="Hall N."/>
            <person name="Watson M."/>
            <person name="Adriaenssens E.M."/>
            <person name="Foster-Nyarko E."/>
            <person name="Jarju S."/>
            <person name="Secka A."/>
            <person name="Antonio M."/>
            <person name="Oren A."/>
            <person name="Chaudhuri R."/>
            <person name="La Ragione R.M."/>
            <person name="Hildebrand F."/>
            <person name="Pallen M.J."/>
        </authorList>
    </citation>
    <scope>NUCLEOTIDE SEQUENCE [LARGE SCALE GENOMIC DNA]</scope>
    <source>
        <strain evidence="1 2">Sa1YVA6</strain>
    </source>
</reference>
<evidence type="ECO:0000313" key="1">
    <source>
        <dbReference type="EMBL" id="MBD8032008.1"/>
    </source>
</evidence>
<protein>
    <submittedName>
        <fullName evidence="1">Normocyte-binding protein</fullName>
    </submittedName>
</protein>
<comment type="caution">
    <text evidence="1">The sequence shown here is derived from an EMBL/GenBank/DDBJ whole genome shotgun (WGS) entry which is preliminary data.</text>
</comment>
<sequence>MYERLRKIDDLEQRQLLKNIMSGVFANLIDYQTEWNNRLEERIFNEIDDAENKYDVYVTLNTRDDIDPIHDYLFPMLPSDLENKSIETKKIIELIQNNDNVIVSNIFLACDSTQIQKIIETPREFNGKFLTSEGPMKIKVRLQKNTVYLQEIEKLYITYQVNGITWRTINHPYIHKCFDVVLTEWPFLSEDLEIYKVECDLEEYEQIKHVNMVPLWNIERHEVKNSGFPVPSIDKVNYEHTVSIRKLGTQHGYLIDSDEQSVRYIQRTEDELTIVSPLDKSGVWSLLKITQFNYEKLPKGAKYEVLSNQRVNNFTNKFVRNYNANVKTKGEIIRLINSFEVSHRLELIDIEVKEIPPDDCVSYPVNTFLIEEMESQHKKILLLSFKNNEQETFISNDLLSFLVSEVQRYFFEYRCMGKWL</sequence>
<evidence type="ECO:0000313" key="2">
    <source>
        <dbReference type="Proteomes" id="UP000600565"/>
    </source>
</evidence>
<accession>A0ABR8XJC3</accession>
<proteinExistence type="predicted"/>
<keyword evidence="2" id="KW-1185">Reference proteome</keyword>
<organism evidence="1 2">
    <name type="scientific">Solibacillus merdavium</name>
    <dbReference type="NCBI Taxonomy" id="2762218"/>
    <lineage>
        <taxon>Bacteria</taxon>
        <taxon>Bacillati</taxon>
        <taxon>Bacillota</taxon>
        <taxon>Bacilli</taxon>
        <taxon>Bacillales</taxon>
        <taxon>Caryophanaceae</taxon>
        <taxon>Solibacillus</taxon>
    </lineage>
</organism>
<name>A0ABR8XJC3_9BACL</name>
<dbReference type="Proteomes" id="UP000600565">
    <property type="component" value="Unassembled WGS sequence"/>
</dbReference>
<gene>
    <name evidence="1" type="ORF">H9632_02925</name>
</gene>